<protein>
    <submittedName>
        <fullName evidence="2">Rap guanine nucleotide exchange factor 6 isoform X1</fullName>
    </submittedName>
</protein>
<comment type="caution">
    <text evidence="2">The sequence shown here is derived from an EMBL/GenBank/DDBJ whole genome shotgun (WGS) entry which is preliminary data.</text>
</comment>
<keyword evidence="3" id="KW-1185">Reference proteome</keyword>
<evidence type="ECO:0000313" key="2">
    <source>
        <dbReference type="EMBL" id="GLD74920.1"/>
    </source>
</evidence>
<dbReference type="Proteomes" id="UP001279410">
    <property type="component" value="Unassembled WGS sequence"/>
</dbReference>
<dbReference type="AlphaFoldDB" id="A0AAD3NM42"/>
<feature type="compositionally biased region" description="Basic residues" evidence="1">
    <location>
        <begin position="122"/>
        <end position="134"/>
    </location>
</feature>
<reference evidence="2" key="1">
    <citation type="submission" date="2022-08" db="EMBL/GenBank/DDBJ databases">
        <title>Genome sequencing of akame (Lates japonicus).</title>
        <authorList>
            <person name="Hashiguchi Y."/>
            <person name="Takahashi H."/>
        </authorList>
    </citation>
    <scope>NUCLEOTIDE SEQUENCE</scope>
    <source>
        <strain evidence="2">Kochi</strain>
    </source>
</reference>
<sequence>MELKTQNLDYENQKSEVESQNLEFTNLNSGPKIQKSELLKRSCSELCSQVVNCEDRSSSCPHAPEGCGCESRRSCYSEEGVDCLLQVDNGSEGDDGFLQREGSQRRSRRRFRRVNPRGERGTHHRRPRTRRLQHGRSNTINSSGG</sequence>
<accession>A0AAD3NM42</accession>
<feature type="region of interest" description="Disordered" evidence="1">
    <location>
        <begin position="90"/>
        <end position="145"/>
    </location>
</feature>
<dbReference type="EMBL" id="BRZM01002579">
    <property type="protein sequence ID" value="GLD74920.1"/>
    <property type="molecule type" value="Genomic_DNA"/>
</dbReference>
<organism evidence="2 3">
    <name type="scientific">Lates japonicus</name>
    <name type="common">Japanese lates</name>
    <dbReference type="NCBI Taxonomy" id="270547"/>
    <lineage>
        <taxon>Eukaryota</taxon>
        <taxon>Metazoa</taxon>
        <taxon>Chordata</taxon>
        <taxon>Craniata</taxon>
        <taxon>Vertebrata</taxon>
        <taxon>Euteleostomi</taxon>
        <taxon>Actinopterygii</taxon>
        <taxon>Neopterygii</taxon>
        <taxon>Teleostei</taxon>
        <taxon>Neoteleostei</taxon>
        <taxon>Acanthomorphata</taxon>
        <taxon>Carangaria</taxon>
        <taxon>Carangaria incertae sedis</taxon>
        <taxon>Centropomidae</taxon>
        <taxon>Lates</taxon>
    </lineage>
</organism>
<evidence type="ECO:0000313" key="3">
    <source>
        <dbReference type="Proteomes" id="UP001279410"/>
    </source>
</evidence>
<gene>
    <name evidence="2" type="ORF">AKAME5_002625200</name>
</gene>
<name>A0AAD3NM42_LATJO</name>
<proteinExistence type="predicted"/>
<feature type="compositionally biased region" description="Basic residues" evidence="1">
    <location>
        <begin position="105"/>
        <end position="115"/>
    </location>
</feature>
<feature type="compositionally biased region" description="Polar residues" evidence="1">
    <location>
        <begin position="135"/>
        <end position="145"/>
    </location>
</feature>
<evidence type="ECO:0000256" key="1">
    <source>
        <dbReference type="SAM" id="MobiDB-lite"/>
    </source>
</evidence>